<feature type="domain" description="Zinc finger CGNR" evidence="1">
    <location>
        <begin position="131"/>
        <end position="171"/>
    </location>
</feature>
<dbReference type="RefSeq" id="WP_068363657.1">
    <property type="nucleotide sequence ID" value="NZ_FOJN01000002.1"/>
</dbReference>
<dbReference type="PANTHER" id="PTHR35525">
    <property type="entry name" value="BLL6575 PROTEIN"/>
    <property type="match status" value="1"/>
</dbReference>
<protein>
    <submittedName>
        <fullName evidence="2">Conserved protein containing a Zn-ribbon-like motif, possibly RNA-binding</fullName>
    </submittedName>
</protein>
<dbReference type="InterPro" id="IPR010852">
    <property type="entry name" value="ABATE"/>
</dbReference>
<sequence>MHFNHDNMTGALLAADLVSTAADNRWSPDGLHRALAAHDIRRPTADPSAVEALRQWTGRLRSVFAADSAQTRCEAVNVVLADGAANVYLTMHDDLRPHLHFASEESDLVGRVRAVTAGGLALFTVESGGTRLGLCQREGCERAYVDTSRNGRRRYCSTRCANGDAVRRHRTAARSAAARRPRS</sequence>
<proteinExistence type="predicted"/>
<dbReference type="Pfam" id="PF11706">
    <property type="entry name" value="zf-CGNR"/>
    <property type="match status" value="1"/>
</dbReference>
<dbReference type="InterPro" id="IPR023286">
    <property type="entry name" value="ABATE_dom_sf"/>
</dbReference>
<reference evidence="2 3" key="1">
    <citation type="submission" date="2016-10" db="EMBL/GenBank/DDBJ databases">
        <authorList>
            <person name="de Groot N.N."/>
        </authorList>
    </citation>
    <scope>NUCLEOTIDE SEQUENCE [LARGE SCALE GENOMIC DNA]</scope>
    <source>
        <strain evidence="2 3">DSM 44908</strain>
    </source>
</reference>
<dbReference type="EMBL" id="FOJN01000002">
    <property type="protein sequence ID" value="SFA41728.1"/>
    <property type="molecule type" value="Genomic_DNA"/>
</dbReference>
<evidence type="ECO:0000259" key="1">
    <source>
        <dbReference type="Pfam" id="PF11706"/>
    </source>
</evidence>
<dbReference type="Proteomes" id="UP000182054">
    <property type="component" value="Unassembled WGS sequence"/>
</dbReference>
<accession>A0A1I0SQC4</accession>
<dbReference type="InterPro" id="IPR021005">
    <property type="entry name" value="Znf_CGNR"/>
</dbReference>
<dbReference type="OrthoDB" id="3531194at2"/>
<evidence type="ECO:0000313" key="3">
    <source>
        <dbReference type="Proteomes" id="UP000182054"/>
    </source>
</evidence>
<dbReference type="AlphaFoldDB" id="A0A1I0SQC4"/>
<dbReference type="PANTHER" id="PTHR35525:SF3">
    <property type="entry name" value="BLL6575 PROTEIN"/>
    <property type="match status" value="1"/>
</dbReference>
<dbReference type="Gene3D" id="1.10.3300.10">
    <property type="entry name" value="Jann2411-like domain"/>
    <property type="match status" value="1"/>
</dbReference>
<dbReference type="GeneID" id="85484596"/>
<gene>
    <name evidence="2" type="ORF">SAMN05444374_102120</name>
</gene>
<name>A0A1I0SQC4_9NOCA</name>
<evidence type="ECO:0000313" key="2">
    <source>
        <dbReference type="EMBL" id="SFA41728.1"/>
    </source>
</evidence>
<organism evidence="2 3">
    <name type="scientific">Rhodococcoides kroppenstedtii</name>
    <dbReference type="NCBI Taxonomy" id="293050"/>
    <lineage>
        <taxon>Bacteria</taxon>
        <taxon>Bacillati</taxon>
        <taxon>Actinomycetota</taxon>
        <taxon>Actinomycetes</taxon>
        <taxon>Mycobacteriales</taxon>
        <taxon>Nocardiaceae</taxon>
        <taxon>Rhodococcoides</taxon>
    </lineage>
</organism>
<dbReference type="SUPFAM" id="SSF160904">
    <property type="entry name" value="Jann2411-like"/>
    <property type="match status" value="1"/>
</dbReference>